<evidence type="ECO:0008006" key="5">
    <source>
        <dbReference type="Google" id="ProtNLM"/>
    </source>
</evidence>
<dbReference type="AlphaFoldDB" id="A0A285HKM2"/>
<dbReference type="SUPFAM" id="SSF55486">
    <property type="entry name" value="Metalloproteases ('zincins'), catalytic domain"/>
    <property type="match status" value="1"/>
</dbReference>
<keyword evidence="4" id="KW-1185">Reference proteome</keyword>
<dbReference type="InterPro" id="IPR042252">
    <property type="entry name" value="MtfA_N"/>
</dbReference>
<dbReference type="RefSeq" id="WP_097143964.1">
    <property type="nucleotide sequence ID" value="NZ_OBEA01000001.1"/>
</dbReference>
<accession>A0A285HKM2</accession>
<dbReference type="EMBL" id="PGTD01000017">
    <property type="protein sequence ID" value="PJE27877.1"/>
    <property type="molecule type" value="Genomic_DNA"/>
</dbReference>
<dbReference type="GO" id="GO:0008237">
    <property type="term" value="F:metallopeptidase activity"/>
    <property type="evidence" value="ECO:0007669"/>
    <property type="project" value="InterPro"/>
</dbReference>
<organism evidence="2 3">
    <name type="scientific">Pseudooceanicola antarcticus</name>
    <dbReference type="NCBI Taxonomy" id="1247613"/>
    <lineage>
        <taxon>Bacteria</taxon>
        <taxon>Pseudomonadati</taxon>
        <taxon>Pseudomonadota</taxon>
        <taxon>Alphaproteobacteria</taxon>
        <taxon>Rhodobacterales</taxon>
        <taxon>Paracoccaceae</taxon>
        <taxon>Pseudooceanicola</taxon>
    </lineage>
</organism>
<dbReference type="GO" id="GO:0005829">
    <property type="term" value="C:cytosol"/>
    <property type="evidence" value="ECO:0007669"/>
    <property type="project" value="TreeGrafter"/>
</dbReference>
<dbReference type="InterPro" id="IPR010384">
    <property type="entry name" value="MtfA_fam"/>
</dbReference>
<proteinExistence type="predicted"/>
<dbReference type="CDD" id="cd20169">
    <property type="entry name" value="Peptidase_M90_mtfA"/>
    <property type="match status" value="1"/>
</dbReference>
<reference evidence="2 3" key="1">
    <citation type="submission" date="2017-09" db="EMBL/GenBank/DDBJ databases">
        <authorList>
            <person name="Ehlers B."/>
            <person name="Leendertz F.H."/>
        </authorList>
    </citation>
    <scope>NUCLEOTIDE SEQUENCE [LARGE SCALE GENOMIC DNA]</scope>
    <source>
        <strain evidence="2 3">CGMCC 1.12662</strain>
    </source>
</reference>
<dbReference type="Gene3D" id="3.40.390.10">
    <property type="entry name" value="Collagenase (Catalytic Domain)"/>
    <property type="match status" value="1"/>
</dbReference>
<dbReference type="PANTHER" id="PTHR30164:SF2">
    <property type="entry name" value="PROTEIN MTFA"/>
    <property type="match status" value="1"/>
</dbReference>
<dbReference type="Proteomes" id="UP000231702">
    <property type="component" value="Unassembled WGS sequence"/>
</dbReference>
<evidence type="ECO:0000313" key="4">
    <source>
        <dbReference type="Proteomes" id="UP000231702"/>
    </source>
</evidence>
<protein>
    <recommendedName>
        <fullName evidence="5">Zinc-dependent peptidase</fullName>
    </recommendedName>
</protein>
<evidence type="ECO:0000313" key="1">
    <source>
        <dbReference type="EMBL" id="PJE27877.1"/>
    </source>
</evidence>
<dbReference type="Gene3D" id="1.10.472.150">
    <property type="entry name" value="Glucose-regulated metallo-peptidase M90, N-terminal domain"/>
    <property type="match status" value="1"/>
</dbReference>
<evidence type="ECO:0000313" key="3">
    <source>
        <dbReference type="Proteomes" id="UP000231655"/>
    </source>
</evidence>
<reference evidence="1 4" key="2">
    <citation type="journal article" date="2018" name="Int. J. Syst. Evol. Microbiol.">
        <title>Pseudooceanicola lipolyticus sp. nov., a marine alphaproteobacterium, reclassification of Oceanicola flagellatus as Pseudooceanicola flagellatus comb. nov. and emended description of the genus Pseudooceanicola.</title>
        <authorList>
            <person name="Huang M.-M."/>
            <person name="Guo L.-L."/>
            <person name="Wu Y.-H."/>
            <person name="Lai Q.-L."/>
            <person name="Shao Z.-Z."/>
            <person name="Wang C.-S."/>
            <person name="Wu M."/>
            <person name="Xu X.-W."/>
        </authorList>
    </citation>
    <scope>NUCLEOTIDE SEQUENCE [LARGE SCALE GENOMIC DNA]</scope>
    <source>
        <strain evidence="1 4">Ar-45</strain>
    </source>
</reference>
<dbReference type="InterPro" id="IPR024079">
    <property type="entry name" value="MetalloPept_cat_dom_sf"/>
</dbReference>
<gene>
    <name evidence="1" type="ORF">CVM39_15030</name>
    <name evidence="2" type="ORF">SAMN06297129_0149</name>
</gene>
<dbReference type="Pfam" id="PF06167">
    <property type="entry name" value="Peptidase_M90"/>
    <property type="match status" value="1"/>
</dbReference>
<dbReference type="OrthoDB" id="9786424at2"/>
<dbReference type="Proteomes" id="UP000231655">
    <property type="component" value="Unassembled WGS sequence"/>
</dbReference>
<evidence type="ECO:0000313" key="2">
    <source>
        <dbReference type="EMBL" id="SNY36288.1"/>
    </source>
</evidence>
<dbReference type="EMBL" id="OBEA01000001">
    <property type="protein sequence ID" value="SNY36288.1"/>
    <property type="molecule type" value="Genomic_DNA"/>
</dbReference>
<dbReference type="PANTHER" id="PTHR30164">
    <property type="entry name" value="MTFA PEPTIDASE"/>
    <property type="match status" value="1"/>
</dbReference>
<sequence>MTTFLLFVLILVAAFASWSFARQKARQLRREAGLSDAERAIVADQVPLSRALPAPLRAGFEAQITDFLDQVDFIGCDGLEVTEEMRLSIAAQACLLVANSGTWYDTLRSVLVYPGAFRSRMKDHNGYVVTERMTVRTGESWSRGPVVLSWADTQAGADRPHDGHNVVFHEFAHQLDDLSGATDGMPDLAPGQDPAEWRHVFEEAYAQHLYRVENHRKTLFDPYGAEGPQEFFAVAVEAFFETPERIRDHAPEVYAQLSRFFALDPAEWAQPR</sequence>
<name>A0A285HKM2_9RHOB</name>
<dbReference type="GO" id="GO:0004177">
    <property type="term" value="F:aminopeptidase activity"/>
    <property type="evidence" value="ECO:0007669"/>
    <property type="project" value="TreeGrafter"/>
</dbReference>